<keyword evidence="1" id="KW-0812">Transmembrane</keyword>
<dbReference type="EMBL" id="JASPKY010000110">
    <property type="protein sequence ID" value="KAK9736691.1"/>
    <property type="molecule type" value="Genomic_DNA"/>
</dbReference>
<keyword evidence="1" id="KW-1133">Transmembrane helix</keyword>
<gene>
    <name evidence="2" type="ORF">QE152_g11386</name>
</gene>
<sequence>MGRAADTWCTKLISQVQTEGKESFQLYITRLTAAIICVYSKVDWQAYRPYQRYSHSFHVPHKNKTVDERWHPLFHYHSNKPEFKFNKVGLQTQKAPLLIVTGLGISFIAFVWKGWR</sequence>
<evidence type="ECO:0000256" key="1">
    <source>
        <dbReference type="SAM" id="Phobius"/>
    </source>
</evidence>
<name>A0AAW1LSB1_POPJA</name>
<organism evidence="2 3">
    <name type="scientific">Popillia japonica</name>
    <name type="common">Japanese beetle</name>
    <dbReference type="NCBI Taxonomy" id="7064"/>
    <lineage>
        <taxon>Eukaryota</taxon>
        <taxon>Metazoa</taxon>
        <taxon>Ecdysozoa</taxon>
        <taxon>Arthropoda</taxon>
        <taxon>Hexapoda</taxon>
        <taxon>Insecta</taxon>
        <taxon>Pterygota</taxon>
        <taxon>Neoptera</taxon>
        <taxon>Endopterygota</taxon>
        <taxon>Coleoptera</taxon>
        <taxon>Polyphaga</taxon>
        <taxon>Scarabaeiformia</taxon>
        <taxon>Scarabaeidae</taxon>
        <taxon>Rutelinae</taxon>
        <taxon>Popillia</taxon>
    </lineage>
</organism>
<feature type="transmembrane region" description="Helical" evidence="1">
    <location>
        <begin position="95"/>
        <end position="115"/>
    </location>
</feature>
<proteinExistence type="predicted"/>
<evidence type="ECO:0000313" key="2">
    <source>
        <dbReference type="EMBL" id="KAK9736691.1"/>
    </source>
</evidence>
<dbReference type="AlphaFoldDB" id="A0AAW1LSB1"/>
<protein>
    <submittedName>
        <fullName evidence="2">Uncharacterized protein</fullName>
    </submittedName>
</protein>
<evidence type="ECO:0000313" key="3">
    <source>
        <dbReference type="Proteomes" id="UP001458880"/>
    </source>
</evidence>
<keyword evidence="3" id="KW-1185">Reference proteome</keyword>
<reference evidence="2 3" key="1">
    <citation type="journal article" date="2024" name="BMC Genomics">
        <title>De novo assembly and annotation of Popillia japonica's genome with initial clues to its potential as an invasive pest.</title>
        <authorList>
            <person name="Cucini C."/>
            <person name="Boschi S."/>
            <person name="Funari R."/>
            <person name="Cardaioli E."/>
            <person name="Iannotti N."/>
            <person name="Marturano G."/>
            <person name="Paoli F."/>
            <person name="Bruttini M."/>
            <person name="Carapelli A."/>
            <person name="Frati F."/>
            <person name="Nardi F."/>
        </authorList>
    </citation>
    <scope>NUCLEOTIDE SEQUENCE [LARGE SCALE GENOMIC DNA]</scope>
    <source>
        <strain evidence="2">DMR45628</strain>
    </source>
</reference>
<keyword evidence="1" id="KW-0472">Membrane</keyword>
<accession>A0AAW1LSB1</accession>
<comment type="caution">
    <text evidence="2">The sequence shown here is derived from an EMBL/GenBank/DDBJ whole genome shotgun (WGS) entry which is preliminary data.</text>
</comment>
<dbReference type="Proteomes" id="UP001458880">
    <property type="component" value="Unassembled WGS sequence"/>
</dbReference>